<organism evidence="2 3">
    <name type="scientific">Tothia fuscella</name>
    <dbReference type="NCBI Taxonomy" id="1048955"/>
    <lineage>
        <taxon>Eukaryota</taxon>
        <taxon>Fungi</taxon>
        <taxon>Dikarya</taxon>
        <taxon>Ascomycota</taxon>
        <taxon>Pezizomycotina</taxon>
        <taxon>Dothideomycetes</taxon>
        <taxon>Pleosporomycetidae</taxon>
        <taxon>Venturiales</taxon>
        <taxon>Cylindrosympodiaceae</taxon>
        <taxon>Tothia</taxon>
    </lineage>
</organism>
<evidence type="ECO:0000313" key="3">
    <source>
        <dbReference type="Proteomes" id="UP000800235"/>
    </source>
</evidence>
<evidence type="ECO:0000313" key="2">
    <source>
        <dbReference type="EMBL" id="KAF2423380.1"/>
    </source>
</evidence>
<feature type="signal peptide" evidence="1">
    <location>
        <begin position="1"/>
        <end position="21"/>
    </location>
</feature>
<dbReference type="OrthoDB" id="2588159at2759"/>
<dbReference type="InterPro" id="IPR053161">
    <property type="entry name" value="Ulvan_degrading_GH"/>
</dbReference>
<dbReference type="Pfam" id="PF17132">
    <property type="entry name" value="Glyco_hydro_106"/>
    <property type="match status" value="1"/>
</dbReference>
<feature type="chain" id="PRO_5040477538" evidence="1">
    <location>
        <begin position="22"/>
        <end position="995"/>
    </location>
</feature>
<dbReference type="PANTHER" id="PTHR36848:SF2">
    <property type="entry name" value="SECRETED PROTEIN"/>
    <property type="match status" value="1"/>
</dbReference>
<name>A0A9P4NJB7_9PEZI</name>
<protein>
    <submittedName>
        <fullName evidence="2">Glycosyl hydrolases family 2</fullName>
    </submittedName>
</protein>
<keyword evidence="2" id="KW-0378">Hydrolase</keyword>
<proteinExistence type="predicted"/>
<dbReference type="AlphaFoldDB" id="A0A9P4NJB7"/>
<dbReference type="EMBL" id="MU007082">
    <property type="protein sequence ID" value="KAF2423380.1"/>
    <property type="molecule type" value="Genomic_DNA"/>
</dbReference>
<comment type="caution">
    <text evidence="2">The sequence shown here is derived from an EMBL/GenBank/DDBJ whole genome shotgun (WGS) entry which is preliminary data.</text>
</comment>
<keyword evidence="1" id="KW-0732">Signal</keyword>
<evidence type="ECO:0000256" key="1">
    <source>
        <dbReference type="SAM" id="SignalP"/>
    </source>
</evidence>
<accession>A0A9P4NJB7</accession>
<dbReference type="Proteomes" id="UP000800235">
    <property type="component" value="Unassembled WGS sequence"/>
</dbReference>
<sequence>MHQPWLSHLPWLFLLSSITSAQSLLPPQIQNLSTSFTTPPMHTRPLFRWWWPHGLVNTTTLLSEIDTITSAGFGGAEINDVHHSTPGALLDPEDHGWGSKPWVDAVIAVLEQATSTNVDGERFRIDLAIGPAWPAAVPGLSPDGVGSAKEVVQGTVVVGVGGVFEGVVPKPFSRKGDGVEVESLLALQAWRVDSSSLPLLGATVKLDGESMIDITNLVDGKGKLRWKAPAIANGTWNIISYWTRGTGQQPEAGPHTIPTSYVIDHFSKAGTHAVSKYWDEHILNDRLKALLRSNSGSLFEDSLELEASTFWTPDLATEFRKRKGYDILTILPLLLRERRRPIFTFTNTDRSSGATNDYWSVISALTIEHHILPLQSWAKTTLNMTLRAQPYGLQTESMAAASVLDIPEGESLSFKGNIDNYRSLSSAGHFTNRNIISSESGAFANGAYSTTFAKMLRALNPAFAVGVNQHVFHGFSYTGTVPGTTAWPGFAAFSPLNGGRSPGYGENWGPGMPMWRHISDLAVYFARMQYFTRLGTPKYDVAFFTQKGYIGSGIGATWLSKDGVRRGWNYGFVSPSMLGLKGAVVKEGRLAPEGPGYGALIVDGDPFADGAKVLSQEMVGRIGELAGEGLRVVVVGGWSNVSAYGYGERSGGGSAEVASGMTGLLGLGSVRNAASKDDIEMVLKELGLRPTVEYLKPSALMYHHRVDKNMDYFTLVASSEKEGVDHDVIFPAKRPRTALFEFDPWSGGVRQVTSYNVQDDGRLRYRVRLKPLQTRLLILAPEKGSSVFIISTTAHGSGRVEHGLHIQSNKDGEFTTTLNNGTAISTIIEEIPKPIELANWQMNLTSYEPGPSPMETIFKTYTRNLTSPLIPWSLLPNLAAISGIGIYTSRFSLQPQSLPSGQTPGAILHIPSIGESGSFRLFVNGKQIPADQLEEDFDIGVSLGEGENEINIEVASTLLNRLRVSNERAFGKTRAQVYGLRGIVRVVPYVRARVG</sequence>
<dbReference type="GO" id="GO:0016787">
    <property type="term" value="F:hydrolase activity"/>
    <property type="evidence" value="ECO:0007669"/>
    <property type="project" value="UniProtKB-KW"/>
</dbReference>
<keyword evidence="3" id="KW-1185">Reference proteome</keyword>
<reference evidence="2" key="1">
    <citation type="journal article" date="2020" name="Stud. Mycol.">
        <title>101 Dothideomycetes genomes: a test case for predicting lifestyles and emergence of pathogens.</title>
        <authorList>
            <person name="Haridas S."/>
            <person name="Albert R."/>
            <person name="Binder M."/>
            <person name="Bloem J."/>
            <person name="Labutti K."/>
            <person name="Salamov A."/>
            <person name="Andreopoulos B."/>
            <person name="Baker S."/>
            <person name="Barry K."/>
            <person name="Bills G."/>
            <person name="Bluhm B."/>
            <person name="Cannon C."/>
            <person name="Castanera R."/>
            <person name="Culley D."/>
            <person name="Daum C."/>
            <person name="Ezra D."/>
            <person name="Gonzalez J."/>
            <person name="Henrissat B."/>
            <person name="Kuo A."/>
            <person name="Liang C."/>
            <person name="Lipzen A."/>
            <person name="Lutzoni F."/>
            <person name="Magnuson J."/>
            <person name="Mondo S."/>
            <person name="Nolan M."/>
            <person name="Ohm R."/>
            <person name="Pangilinan J."/>
            <person name="Park H.-J."/>
            <person name="Ramirez L."/>
            <person name="Alfaro M."/>
            <person name="Sun H."/>
            <person name="Tritt A."/>
            <person name="Yoshinaga Y."/>
            <person name="Zwiers L.-H."/>
            <person name="Turgeon B."/>
            <person name="Goodwin S."/>
            <person name="Spatafora J."/>
            <person name="Crous P."/>
            <person name="Grigoriev I."/>
        </authorList>
    </citation>
    <scope>NUCLEOTIDE SEQUENCE</scope>
    <source>
        <strain evidence="2">CBS 130266</strain>
    </source>
</reference>
<gene>
    <name evidence="2" type="ORF">EJ08DRAFT_596082</name>
</gene>
<dbReference type="PANTHER" id="PTHR36848">
    <property type="entry name" value="DNA-BINDING PROTEIN (PUTATIVE SECRETED PROTEIN)-RELATED"/>
    <property type="match status" value="1"/>
</dbReference>